<dbReference type="RefSeq" id="WP_380045093.1">
    <property type="nucleotide sequence ID" value="NZ_JBHLTC010000010.1"/>
</dbReference>
<dbReference type="CDD" id="cd00995">
    <property type="entry name" value="PBP2_NikA_DppA_OppA_like"/>
    <property type="match status" value="1"/>
</dbReference>
<evidence type="ECO:0000256" key="3">
    <source>
        <dbReference type="ARBA" id="ARBA00022729"/>
    </source>
</evidence>
<evidence type="ECO:0000313" key="7">
    <source>
        <dbReference type="Proteomes" id="UP001589890"/>
    </source>
</evidence>
<evidence type="ECO:0000259" key="5">
    <source>
        <dbReference type="Pfam" id="PF00496"/>
    </source>
</evidence>
<dbReference type="PROSITE" id="PS51257">
    <property type="entry name" value="PROKAR_LIPOPROTEIN"/>
    <property type="match status" value="1"/>
</dbReference>
<proteinExistence type="inferred from homology"/>
<keyword evidence="2" id="KW-0813">Transport</keyword>
<feature type="chain" id="PRO_5046712380" evidence="4">
    <location>
        <begin position="22"/>
        <end position="535"/>
    </location>
</feature>
<keyword evidence="7" id="KW-1185">Reference proteome</keyword>
<organism evidence="6 7">
    <name type="scientific">Kribbella deserti</name>
    <dbReference type="NCBI Taxonomy" id="1926257"/>
    <lineage>
        <taxon>Bacteria</taxon>
        <taxon>Bacillati</taxon>
        <taxon>Actinomycetota</taxon>
        <taxon>Actinomycetes</taxon>
        <taxon>Propionibacteriales</taxon>
        <taxon>Kribbellaceae</taxon>
        <taxon>Kribbella</taxon>
    </lineage>
</organism>
<feature type="domain" description="Solute-binding protein family 5" evidence="5">
    <location>
        <begin position="80"/>
        <end position="443"/>
    </location>
</feature>
<gene>
    <name evidence="6" type="ORF">ACFFGN_08870</name>
</gene>
<evidence type="ECO:0000256" key="2">
    <source>
        <dbReference type="ARBA" id="ARBA00022448"/>
    </source>
</evidence>
<comment type="caution">
    <text evidence="6">The sequence shown here is derived from an EMBL/GenBank/DDBJ whole genome shotgun (WGS) entry which is preliminary data.</text>
</comment>
<dbReference type="Gene3D" id="3.10.105.10">
    <property type="entry name" value="Dipeptide-binding Protein, Domain 3"/>
    <property type="match status" value="1"/>
</dbReference>
<dbReference type="Gene3D" id="3.90.76.10">
    <property type="entry name" value="Dipeptide-binding Protein, Domain 1"/>
    <property type="match status" value="1"/>
</dbReference>
<keyword evidence="3 4" id="KW-0732">Signal</keyword>
<protein>
    <submittedName>
        <fullName evidence="6">ABC transporter substrate-binding protein</fullName>
    </submittedName>
</protein>
<dbReference type="EMBL" id="JBHLTC010000010">
    <property type="protein sequence ID" value="MFC0624173.1"/>
    <property type="molecule type" value="Genomic_DNA"/>
</dbReference>
<evidence type="ECO:0000256" key="4">
    <source>
        <dbReference type="SAM" id="SignalP"/>
    </source>
</evidence>
<feature type="signal peptide" evidence="4">
    <location>
        <begin position="1"/>
        <end position="21"/>
    </location>
</feature>
<accession>A0ABV6QHY1</accession>
<dbReference type="Proteomes" id="UP001589890">
    <property type="component" value="Unassembled WGS sequence"/>
</dbReference>
<dbReference type="InterPro" id="IPR039424">
    <property type="entry name" value="SBP_5"/>
</dbReference>
<dbReference type="InterPro" id="IPR030678">
    <property type="entry name" value="Peptide/Ni-bd"/>
</dbReference>
<dbReference type="PANTHER" id="PTHR30290">
    <property type="entry name" value="PERIPLASMIC BINDING COMPONENT OF ABC TRANSPORTER"/>
    <property type="match status" value="1"/>
</dbReference>
<dbReference type="Gene3D" id="3.40.190.10">
    <property type="entry name" value="Periplasmic binding protein-like II"/>
    <property type="match status" value="1"/>
</dbReference>
<evidence type="ECO:0000313" key="6">
    <source>
        <dbReference type="EMBL" id="MFC0624173.1"/>
    </source>
</evidence>
<dbReference type="PIRSF" id="PIRSF002741">
    <property type="entry name" value="MppA"/>
    <property type="match status" value="1"/>
</dbReference>
<comment type="similarity">
    <text evidence="1">Belongs to the bacterial solute-binding protein 5 family.</text>
</comment>
<name>A0ABV6QHY1_9ACTN</name>
<dbReference type="PANTHER" id="PTHR30290:SF9">
    <property type="entry name" value="OLIGOPEPTIDE-BINDING PROTEIN APPA"/>
    <property type="match status" value="1"/>
</dbReference>
<dbReference type="Pfam" id="PF00496">
    <property type="entry name" value="SBP_bac_5"/>
    <property type="match status" value="1"/>
</dbReference>
<dbReference type="SUPFAM" id="SSF53850">
    <property type="entry name" value="Periplasmic binding protein-like II"/>
    <property type="match status" value="1"/>
</dbReference>
<reference evidence="6 7" key="1">
    <citation type="submission" date="2024-09" db="EMBL/GenBank/DDBJ databases">
        <authorList>
            <person name="Sun Q."/>
            <person name="Mori K."/>
        </authorList>
    </citation>
    <scope>NUCLEOTIDE SEQUENCE [LARGE SCALE GENOMIC DNA]</scope>
    <source>
        <strain evidence="6 7">CGMCC 1.15906</strain>
    </source>
</reference>
<sequence length="535" mass="57743">MRHQLRSAVALAGSIALLAVAACSPPQNSGEEGKGGKTVTTSLAAEPVHLNPMGPFAAADTAVLTLLQDTLLVANQQGKYLPRLAESWTISPDAKTFTFRLRPGQVWSDGQPFTAKDVVFTLTSFAHPKVASPQSTRLSNVAGYADLQAGKANTLAGVTAQGADTVQIKLANPDAGFLSLLAAGMYFFILPEHVLGKIEPAKLMKDPWFLKPTVSIGPFTFGELQPDQRVVLNKNPKFRTPVAFDRIILNILKTEVATGQLGTGEIDIAPVGPLERKNVEGLDGVRVESIESPGFNRIALNMRHDYLKDKRVRQALVYGMDRQGAIDAALGGNGKVLNSAFMTEWAKPAGLQEYAYNPDKAKQLLADAKWDPNQVLIAPYDPLQTDRAAVLTVLTENLKKIGVKLQPRPFDPSAGSPLDKGDWDLFLFGGGVYGIDPATLVPILTCEQAYPKGGNIPGYCSAELDKAMSEGARTASQEARAKAYRRAAQIENEDVPYLWTARPMALTGVRDRVQGYVPWGDAALSLIDVAQWKVD</sequence>
<dbReference type="InterPro" id="IPR000914">
    <property type="entry name" value="SBP_5_dom"/>
</dbReference>
<evidence type="ECO:0000256" key="1">
    <source>
        <dbReference type="ARBA" id="ARBA00005695"/>
    </source>
</evidence>